<dbReference type="PANTHER" id="PTHR11895">
    <property type="entry name" value="TRANSAMIDASE"/>
    <property type="match status" value="1"/>
</dbReference>
<dbReference type="Gene3D" id="3.90.1300.10">
    <property type="entry name" value="Amidase signature (AS) domain"/>
    <property type="match status" value="1"/>
</dbReference>
<dbReference type="RefSeq" id="WP_260795298.1">
    <property type="nucleotide sequence ID" value="NZ_CP093313.1"/>
</dbReference>
<name>A0A9J7BS63_9BACT</name>
<feature type="domain" description="Amidase" evidence="3">
    <location>
        <begin position="183"/>
        <end position="598"/>
    </location>
</feature>
<dbReference type="EMBL" id="CP093313">
    <property type="protein sequence ID" value="UWZ85707.1"/>
    <property type="molecule type" value="Genomic_DNA"/>
</dbReference>
<dbReference type="Proteomes" id="UP001059380">
    <property type="component" value="Chromosome"/>
</dbReference>
<accession>A0A9J7BS63</accession>
<dbReference type="InterPro" id="IPR036928">
    <property type="entry name" value="AS_sf"/>
</dbReference>
<dbReference type="Pfam" id="PF01425">
    <property type="entry name" value="Amidase"/>
    <property type="match status" value="1"/>
</dbReference>
<keyword evidence="5" id="KW-1185">Reference proteome</keyword>
<proteinExistence type="predicted"/>
<protein>
    <submittedName>
        <fullName evidence="4">Amidase</fullName>
    </submittedName>
</protein>
<evidence type="ECO:0000256" key="1">
    <source>
        <dbReference type="SAM" id="MobiDB-lite"/>
    </source>
</evidence>
<reference evidence="4" key="1">
    <citation type="submission" date="2021-04" db="EMBL/GenBank/DDBJ databases">
        <title>Phylogenetic analysis of Acidobacteriaceae.</title>
        <authorList>
            <person name="Qiu L."/>
            <person name="Zhang Q."/>
        </authorList>
    </citation>
    <scope>NUCLEOTIDE SEQUENCE</scope>
    <source>
        <strain evidence="4">DSM 25168</strain>
    </source>
</reference>
<dbReference type="InterPro" id="IPR000120">
    <property type="entry name" value="Amidase"/>
</dbReference>
<dbReference type="AlphaFoldDB" id="A0A9J7BS63"/>
<dbReference type="KEGG" id="orp:MOP44_07110"/>
<organism evidence="4 5">
    <name type="scientific">Occallatibacter riparius</name>
    <dbReference type="NCBI Taxonomy" id="1002689"/>
    <lineage>
        <taxon>Bacteria</taxon>
        <taxon>Pseudomonadati</taxon>
        <taxon>Acidobacteriota</taxon>
        <taxon>Terriglobia</taxon>
        <taxon>Terriglobales</taxon>
        <taxon>Acidobacteriaceae</taxon>
        <taxon>Occallatibacter</taxon>
    </lineage>
</organism>
<feature type="signal peptide" evidence="2">
    <location>
        <begin position="1"/>
        <end position="30"/>
    </location>
</feature>
<evidence type="ECO:0000313" key="4">
    <source>
        <dbReference type="EMBL" id="UWZ85707.1"/>
    </source>
</evidence>
<keyword evidence="2" id="KW-0732">Signal</keyword>
<dbReference type="InterPro" id="IPR006311">
    <property type="entry name" value="TAT_signal"/>
</dbReference>
<sequence length="618" mass="66061">MPASRREFLASSSAAAIAAAFTSAAGKAQAPPSQQPATPGAPPAFGTAAAVGPEVSADDFAHAEKLVQFEMTERERNQAASNWRMQMAPNYELRTGPRKLEMLQSVAPATVWDPASVMPVVHAEGDGSFSHSRATDAPLGEIGFTRSLATGKPLPASEEEIAFAPVTQLSRWIESKAITSERLTEIYLARIQRFDPKLRCVITLTRDHALEQARRADKEITAGNYRGPLHGIPWGAKDLLDTAGIATTYGAEPYRDRVPKQDSAVVTRLNAAGAVLVAKLSLGALALNDIWFGGQTMNPWLLEEGSSGSSAGPGSATAAGLVGFAIGSETGGSIVSPSMRCGVTGLRPTYGRVARTGAMTLCWSLDKLGPMARSVEDTILVLNAISGPDGSDVAAVPSTLSFHVGAEVKGLRVGYFPQWMKEAPATYVDRAALETVKKLGMELVEVSLPDWPYDSLNLMLFAEAAAAFDDLVLGHKLDMLKAQVPDAWPNVFRQSRFLSAVDFVQADRFRRKVAEEMARVMAQVDLLLVPSLRDEMLVISNNTGHPSLTLRAGFVEVSEARSDWAPDPAHPLPKFSPPRRVPHGITLIGRLFDEGALCQAGIALEAAFNVAGERPAGF</sequence>
<evidence type="ECO:0000259" key="3">
    <source>
        <dbReference type="Pfam" id="PF01425"/>
    </source>
</evidence>
<dbReference type="GO" id="GO:0050567">
    <property type="term" value="F:glutaminyl-tRNA synthase (glutamine-hydrolyzing) activity"/>
    <property type="evidence" value="ECO:0007669"/>
    <property type="project" value="TreeGrafter"/>
</dbReference>
<dbReference type="SUPFAM" id="SSF75304">
    <property type="entry name" value="Amidase signature (AS) enzymes"/>
    <property type="match status" value="1"/>
</dbReference>
<dbReference type="PANTHER" id="PTHR11895:SF73">
    <property type="entry name" value="AMIDASE FAMILY PROTEIN"/>
    <property type="match status" value="1"/>
</dbReference>
<feature type="region of interest" description="Disordered" evidence="1">
    <location>
        <begin position="25"/>
        <end position="47"/>
    </location>
</feature>
<dbReference type="PROSITE" id="PS51318">
    <property type="entry name" value="TAT"/>
    <property type="match status" value="1"/>
</dbReference>
<evidence type="ECO:0000256" key="2">
    <source>
        <dbReference type="SAM" id="SignalP"/>
    </source>
</evidence>
<dbReference type="InterPro" id="IPR023631">
    <property type="entry name" value="Amidase_dom"/>
</dbReference>
<gene>
    <name evidence="4" type="ORF">MOP44_07110</name>
</gene>
<feature type="chain" id="PRO_5039952919" evidence="2">
    <location>
        <begin position="31"/>
        <end position="618"/>
    </location>
</feature>
<evidence type="ECO:0000313" key="5">
    <source>
        <dbReference type="Proteomes" id="UP001059380"/>
    </source>
</evidence>